<evidence type="ECO:0000256" key="1">
    <source>
        <dbReference type="SAM" id="MobiDB-lite"/>
    </source>
</evidence>
<organism evidence="2 3">
    <name type="scientific">Sporothrix stenoceras</name>
    <dbReference type="NCBI Taxonomy" id="5173"/>
    <lineage>
        <taxon>Eukaryota</taxon>
        <taxon>Fungi</taxon>
        <taxon>Dikarya</taxon>
        <taxon>Ascomycota</taxon>
        <taxon>Pezizomycotina</taxon>
        <taxon>Sordariomycetes</taxon>
        <taxon>Sordariomycetidae</taxon>
        <taxon>Ophiostomatales</taxon>
        <taxon>Ophiostomataceae</taxon>
        <taxon>Sporothrix</taxon>
    </lineage>
</organism>
<gene>
    <name evidence="2" type="ORF">Sste5346_008048</name>
</gene>
<proteinExistence type="predicted"/>
<keyword evidence="3" id="KW-1185">Reference proteome</keyword>
<dbReference type="Proteomes" id="UP001583186">
    <property type="component" value="Unassembled WGS sequence"/>
</dbReference>
<evidence type="ECO:0000313" key="2">
    <source>
        <dbReference type="EMBL" id="KAL1890724.1"/>
    </source>
</evidence>
<sequence length="383" mass="42905">MGITTRHVGNEGREWRPGNVRSRDDLQVEDGEEDYDNDEEERRDAFVDYLEEMMQEIDDNDNGKVNDTVVDKAMAKKRVWAVIQALRDPVIQLPDEETNNVAIWQKMDSLVNSIDFAWTGISIDGEEEEGEPRKIDTDRNVTAWYGGRCPLTIEAVGSSAAALLVPQFVVQSALKLSLTATGFNELWGEGTVGGVASIAGKQTVNTLPLGSTALKLWDRYMFALRPIEDPDRPLHNIYLQVVWLLPDPQTIGIPQGLADGDIIHLRTSDPEQHPLPSLPLLQMQCRARQIVAGIRTPSILREIFRGNPDGNIVEELDDDEDIDVEAYGEAEEVPLDWQSLLKAAETTGVLSNALVDRWGKAILRKEQRDYRRAAHASRKKMAE</sequence>
<reference evidence="2 3" key="1">
    <citation type="journal article" date="2024" name="IMA Fungus">
        <title>IMA Genome - F19 : A genome assembly and annotation guide to empower mycologists, including annotated draft genome sequences of Ceratocystis pirilliformis, Diaporthe australafricana, Fusarium ophioides, Paecilomyces lecythidis, and Sporothrix stenoceras.</title>
        <authorList>
            <person name="Aylward J."/>
            <person name="Wilson A.M."/>
            <person name="Visagie C.M."/>
            <person name="Spraker J."/>
            <person name="Barnes I."/>
            <person name="Buitendag C."/>
            <person name="Ceriani C."/>
            <person name="Del Mar Angel L."/>
            <person name="du Plessis D."/>
            <person name="Fuchs T."/>
            <person name="Gasser K."/>
            <person name="Kramer D."/>
            <person name="Li W."/>
            <person name="Munsamy K."/>
            <person name="Piso A."/>
            <person name="Price J.L."/>
            <person name="Sonnekus B."/>
            <person name="Thomas C."/>
            <person name="van der Nest A."/>
            <person name="van Dijk A."/>
            <person name="van Heerden A."/>
            <person name="van Vuuren N."/>
            <person name="Yilmaz N."/>
            <person name="Duong T.A."/>
            <person name="van der Merwe N.A."/>
            <person name="Wingfield M.J."/>
            <person name="Wingfield B.D."/>
        </authorList>
    </citation>
    <scope>NUCLEOTIDE SEQUENCE [LARGE SCALE GENOMIC DNA]</scope>
    <source>
        <strain evidence="2 3">CMW 5346</strain>
    </source>
</reference>
<accession>A0ABR3YQT2</accession>
<feature type="compositionally biased region" description="Basic and acidic residues" evidence="1">
    <location>
        <begin position="8"/>
        <end position="26"/>
    </location>
</feature>
<comment type="caution">
    <text evidence="2">The sequence shown here is derived from an EMBL/GenBank/DDBJ whole genome shotgun (WGS) entry which is preliminary data.</text>
</comment>
<feature type="region of interest" description="Disordered" evidence="1">
    <location>
        <begin position="1"/>
        <end position="42"/>
    </location>
</feature>
<evidence type="ECO:0000313" key="3">
    <source>
        <dbReference type="Proteomes" id="UP001583186"/>
    </source>
</evidence>
<dbReference type="EMBL" id="JAWCUI010000059">
    <property type="protein sequence ID" value="KAL1890724.1"/>
    <property type="molecule type" value="Genomic_DNA"/>
</dbReference>
<feature type="compositionally biased region" description="Acidic residues" evidence="1">
    <location>
        <begin position="27"/>
        <end position="39"/>
    </location>
</feature>
<protein>
    <submittedName>
        <fullName evidence="2">Uncharacterized protein</fullName>
    </submittedName>
</protein>
<name>A0ABR3YQT2_9PEZI</name>